<reference evidence="1" key="1">
    <citation type="submission" date="2020-11" db="EMBL/GenBank/DDBJ databases">
        <authorList>
            <consortium name="DOE Joint Genome Institute"/>
            <person name="Ahrendt S."/>
            <person name="Riley R."/>
            <person name="Andreopoulos W."/>
            <person name="Labutti K."/>
            <person name="Pangilinan J."/>
            <person name="Ruiz-Duenas F.J."/>
            <person name="Barrasa J.M."/>
            <person name="Sanchez-Garcia M."/>
            <person name="Camarero S."/>
            <person name="Miyauchi S."/>
            <person name="Serrano A."/>
            <person name="Linde D."/>
            <person name="Babiker R."/>
            <person name="Drula E."/>
            <person name="Ayuso-Fernandez I."/>
            <person name="Pacheco R."/>
            <person name="Padilla G."/>
            <person name="Ferreira P."/>
            <person name="Barriuso J."/>
            <person name="Kellner H."/>
            <person name="Castanera R."/>
            <person name="Alfaro M."/>
            <person name="Ramirez L."/>
            <person name="Pisabarro A.G."/>
            <person name="Kuo A."/>
            <person name="Tritt A."/>
            <person name="Lipzen A."/>
            <person name="He G."/>
            <person name="Yan M."/>
            <person name="Ng V."/>
            <person name="Cullen D."/>
            <person name="Martin F."/>
            <person name="Rosso M.-N."/>
            <person name="Henrissat B."/>
            <person name="Hibbett D."/>
            <person name="Martinez A.T."/>
            <person name="Grigoriev I.V."/>
        </authorList>
    </citation>
    <scope>NUCLEOTIDE SEQUENCE</scope>
    <source>
        <strain evidence="1">AH 40177</strain>
    </source>
</reference>
<protein>
    <recommendedName>
        <fullName evidence="3">F-box domain-containing protein</fullName>
    </recommendedName>
</protein>
<organism evidence="1 2">
    <name type="scientific">Rhodocollybia butyracea</name>
    <dbReference type="NCBI Taxonomy" id="206335"/>
    <lineage>
        <taxon>Eukaryota</taxon>
        <taxon>Fungi</taxon>
        <taxon>Dikarya</taxon>
        <taxon>Basidiomycota</taxon>
        <taxon>Agaricomycotina</taxon>
        <taxon>Agaricomycetes</taxon>
        <taxon>Agaricomycetidae</taxon>
        <taxon>Agaricales</taxon>
        <taxon>Marasmiineae</taxon>
        <taxon>Omphalotaceae</taxon>
        <taxon>Rhodocollybia</taxon>
    </lineage>
</organism>
<dbReference type="EMBL" id="JADNRY010000150">
    <property type="protein sequence ID" value="KAF9063242.1"/>
    <property type="molecule type" value="Genomic_DNA"/>
</dbReference>
<dbReference type="Proteomes" id="UP000772434">
    <property type="component" value="Unassembled WGS sequence"/>
</dbReference>
<dbReference type="Gene3D" id="3.80.10.10">
    <property type="entry name" value="Ribonuclease Inhibitor"/>
    <property type="match status" value="1"/>
</dbReference>
<dbReference type="AlphaFoldDB" id="A0A9P5U279"/>
<gene>
    <name evidence="1" type="ORF">BDP27DRAFT_1335374</name>
</gene>
<evidence type="ECO:0008006" key="3">
    <source>
        <dbReference type="Google" id="ProtNLM"/>
    </source>
</evidence>
<comment type="caution">
    <text evidence="1">The sequence shown here is derived from an EMBL/GenBank/DDBJ whole genome shotgun (WGS) entry which is preliminary data.</text>
</comment>
<sequence length="380" mass="43214">MSFSELSPELLYQILHPLRADGDFLSLKACSLTCGSLVSPSQTYLFHTIRIGPPFPMPAQFLKALQRYSHIQKYVKRVEVSEAGRVWMGSDVALDDMLKILSSSTISLQIVRYLPADSANLLLHDLPALQNLTRLEELEIAQSRNHTPESADRYTIARFCNAFPHLRILDLRQVTSDSSAASHRKPALQSPTFQLEVLKIASHRGRRILKWILPAIFNLKTLCLYHSSRHKNGDHARRAVSCIISGATSLEELHLNMAEQNTKELSYVSTPLRQRDSLRTLVMSALLPLDDAIQVAMAFLQRLKAHLFLEHIVITYTVKSGWYTSGFENFEDVVLGPQFPALKWLELRSEKVEYPEEGLVKMFPRLSEQRKLLLTVQKVK</sequence>
<proteinExistence type="predicted"/>
<dbReference type="InterPro" id="IPR032675">
    <property type="entry name" value="LRR_dom_sf"/>
</dbReference>
<dbReference type="SUPFAM" id="SSF52047">
    <property type="entry name" value="RNI-like"/>
    <property type="match status" value="1"/>
</dbReference>
<name>A0A9P5U279_9AGAR</name>
<evidence type="ECO:0000313" key="2">
    <source>
        <dbReference type="Proteomes" id="UP000772434"/>
    </source>
</evidence>
<keyword evidence="2" id="KW-1185">Reference proteome</keyword>
<accession>A0A9P5U279</accession>
<evidence type="ECO:0000313" key="1">
    <source>
        <dbReference type="EMBL" id="KAF9063242.1"/>
    </source>
</evidence>